<dbReference type="OrthoDB" id="9854858at2"/>
<organism evidence="2 3">
    <name type="scientific">Phreatobacter stygius</name>
    <dbReference type="NCBI Taxonomy" id="1940610"/>
    <lineage>
        <taxon>Bacteria</taxon>
        <taxon>Pseudomonadati</taxon>
        <taxon>Pseudomonadota</taxon>
        <taxon>Alphaproteobacteria</taxon>
        <taxon>Hyphomicrobiales</taxon>
        <taxon>Phreatobacteraceae</taxon>
        <taxon>Phreatobacter</taxon>
    </lineage>
</organism>
<name>A0A4D7BI37_9HYPH</name>
<reference evidence="2 3" key="1">
    <citation type="submission" date="2019-04" db="EMBL/GenBank/DDBJ databases">
        <title>Phreatobacter aquaticus sp. nov.</title>
        <authorList>
            <person name="Choi A."/>
        </authorList>
    </citation>
    <scope>NUCLEOTIDE SEQUENCE [LARGE SCALE GENOMIC DNA]</scope>
    <source>
        <strain evidence="2 3">KCTC 52518</strain>
    </source>
</reference>
<gene>
    <name evidence="2" type="ORF">E8M01_26840</name>
</gene>
<dbReference type="EMBL" id="CP039690">
    <property type="protein sequence ID" value="QCI67522.1"/>
    <property type="molecule type" value="Genomic_DNA"/>
</dbReference>
<proteinExistence type="predicted"/>
<evidence type="ECO:0000313" key="3">
    <source>
        <dbReference type="Proteomes" id="UP000298781"/>
    </source>
</evidence>
<dbReference type="Proteomes" id="UP000298781">
    <property type="component" value="Chromosome"/>
</dbReference>
<feature type="compositionally biased region" description="Low complexity" evidence="1">
    <location>
        <begin position="53"/>
        <end position="65"/>
    </location>
</feature>
<evidence type="ECO:0000256" key="1">
    <source>
        <dbReference type="SAM" id="MobiDB-lite"/>
    </source>
</evidence>
<dbReference type="RefSeq" id="WP_136962953.1">
    <property type="nucleotide sequence ID" value="NZ_CP039690.1"/>
</dbReference>
<dbReference type="KEGG" id="pstg:E8M01_26840"/>
<dbReference type="AlphaFoldDB" id="A0A4D7BI37"/>
<feature type="region of interest" description="Disordered" evidence="1">
    <location>
        <begin position="47"/>
        <end position="91"/>
    </location>
</feature>
<keyword evidence="3" id="KW-1185">Reference proteome</keyword>
<accession>A0A4D7BI37</accession>
<sequence length="140" mass="14614">MTRDQIAGADEAVLRRAIRTRTGRAPVGRRTLEGLRVLAARAYGVPLDEPSVGGPADDPRAAAAGAGQGSGGAEAPILAPPETGPMALPAGTRSISEQIQVRILRDYWPRAGGRLVAGCLTRLSEAEAKPLVRDGVVEWI</sequence>
<evidence type="ECO:0000313" key="2">
    <source>
        <dbReference type="EMBL" id="QCI67522.1"/>
    </source>
</evidence>
<protein>
    <submittedName>
        <fullName evidence="2">Uncharacterized protein</fullName>
    </submittedName>
</protein>